<dbReference type="PANTHER" id="PTHR11895:SF73">
    <property type="entry name" value="AMIDASE FAMILY PROTEIN"/>
    <property type="match status" value="1"/>
</dbReference>
<comment type="caution">
    <text evidence="1">The sequence shown here is derived from an EMBL/GenBank/DDBJ whole genome shotgun (WGS) entry which is preliminary data.</text>
</comment>
<dbReference type="PANTHER" id="PTHR11895">
    <property type="entry name" value="TRANSAMIDASE"/>
    <property type="match status" value="1"/>
</dbReference>
<dbReference type="EMBL" id="JAJAGQ010000009">
    <property type="protein sequence ID" value="KAJ8553528.1"/>
    <property type="molecule type" value="Genomic_DNA"/>
</dbReference>
<dbReference type="GO" id="GO:0050567">
    <property type="term" value="F:glutaminyl-tRNA synthase (glutamine-hydrolyzing) activity"/>
    <property type="evidence" value="ECO:0007669"/>
    <property type="project" value="TreeGrafter"/>
</dbReference>
<organism evidence="1 2">
    <name type="scientific">Anisodus acutangulus</name>
    <dbReference type="NCBI Taxonomy" id="402998"/>
    <lineage>
        <taxon>Eukaryota</taxon>
        <taxon>Viridiplantae</taxon>
        <taxon>Streptophyta</taxon>
        <taxon>Embryophyta</taxon>
        <taxon>Tracheophyta</taxon>
        <taxon>Spermatophyta</taxon>
        <taxon>Magnoliopsida</taxon>
        <taxon>eudicotyledons</taxon>
        <taxon>Gunneridae</taxon>
        <taxon>Pentapetalae</taxon>
        <taxon>asterids</taxon>
        <taxon>lamiids</taxon>
        <taxon>Solanales</taxon>
        <taxon>Solanaceae</taxon>
        <taxon>Solanoideae</taxon>
        <taxon>Hyoscyameae</taxon>
        <taxon>Anisodus</taxon>
    </lineage>
</organism>
<gene>
    <name evidence="1" type="ORF">K7X08_024206</name>
</gene>
<protein>
    <submittedName>
        <fullName evidence="1">Uncharacterized protein</fullName>
    </submittedName>
</protein>
<evidence type="ECO:0000313" key="1">
    <source>
        <dbReference type="EMBL" id="KAJ8553528.1"/>
    </source>
</evidence>
<evidence type="ECO:0000313" key="2">
    <source>
        <dbReference type="Proteomes" id="UP001152561"/>
    </source>
</evidence>
<name>A0A9Q1M7C6_9SOLA</name>
<sequence length="119" mass="13669">MVLIPKYPKKDPDDVSSRDIPFSVPFSVDITKLTVGYLEDAEMEVVHVLQSKGVNMVPFNLSYTVDSAQGILNFTMDVEMLAHFDKWQRSNLDDEYEAQDQWPIELRRARAISAVDYVQ</sequence>
<dbReference type="AlphaFoldDB" id="A0A9Q1M7C6"/>
<keyword evidence="2" id="KW-1185">Reference proteome</keyword>
<dbReference type="OrthoDB" id="1723872at2759"/>
<proteinExistence type="predicted"/>
<dbReference type="InterPro" id="IPR000120">
    <property type="entry name" value="Amidase"/>
</dbReference>
<reference evidence="2" key="1">
    <citation type="journal article" date="2023" name="Proc. Natl. Acad. Sci. U.S.A.">
        <title>Genomic and structural basis for evolution of tropane alkaloid biosynthesis.</title>
        <authorList>
            <person name="Wanga Y.-J."/>
            <person name="Taina T."/>
            <person name="Yua J.-Y."/>
            <person name="Lia J."/>
            <person name="Xua B."/>
            <person name="Chenc J."/>
            <person name="D'Auriad J.C."/>
            <person name="Huanga J.-P."/>
            <person name="Huanga S.-X."/>
        </authorList>
    </citation>
    <scope>NUCLEOTIDE SEQUENCE [LARGE SCALE GENOMIC DNA]</scope>
    <source>
        <strain evidence="2">cv. KIB-2019</strain>
    </source>
</reference>
<dbReference type="Proteomes" id="UP001152561">
    <property type="component" value="Unassembled WGS sequence"/>
</dbReference>
<accession>A0A9Q1M7C6</accession>